<comment type="similarity">
    <text evidence="3">Belongs to the peptidase M23B family.</text>
</comment>
<dbReference type="EC" id="3.4.24.75" evidence="4"/>
<organism evidence="7 8">
    <name type="scientific">Staphylococcus cohnii subsp. cohnii</name>
    <dbReference type="NCBI Taxonomy" id="74704"/>
    <lineage>
        <taxon>Bacteria</taxon>
        <taxon>Bacillati</taxon>
        <taxon>Bacillota</taxon>
        <taxon>Bacilli</taxon>
        <taxon>Bacillales</taxon>
        <taxon>Staphylococcaceae</taxon>
        <taxon>Staphylococcus</taxon>
        <taxon>Staphylococcus cohnii species complex</taxon>
    </lineage>
</organism>
<comment type="catalytic activity">
    <reaction evidence="1">
        <text>Hydrolysis of the -Gly-|-Gly- bond in the pentaglycine inter-peptide link joining staphylococcal cell wall peptidoglycans.</text>
        <dbReference type="EC" id="3.4.24.75"/>
    </reaction>
</comment>
<dbReference type="Pfam" id="PF01551">
    <property type="entry name" value="Peptidase_M23"/>
    <property type="match status" value="1"/>
</dbReference>
<evidence type="ECO:0000256" key="4">
    <source>
        <dbReference type="ARBA" id="ARBA00012322"/>
    </source>
</evidence>
<dbReference type="GO" id="GO:0004222">
    <property type="term" value="F:metalloendopeptidase activity"/>
    <property type="evidence" value="ECO:0007669"/>
    <property type="project" value="TreeGrafter"/>
</dbReference>
<evidence type="ECO:0000256" key="3">
    <source>
        <dbReference type="ARBA" id="ARBA00006646"/>
    </source>
</evidence>
<dbReference type="InterPro" id="IPR011055">
    <property type="entry name" value="Dup_hybrid_motif"/>
</dbReference>
<evidence type="ECO:0000313" key="8">
    <source>
        <dbReference type="Proteomes" id="UP000034455"/>
    </source>
</evidence>
<dbReference type="SUPFAM" id="SSF51261">
    <property type="entry name" value="Duplicated hybrid motif"/>
    <property type="match status" value="1"/>
</dbReference>
<dbReference type="Proteomes" id="UP000034455">
    <property type="component" value="Unassembled WGS sequence"/>
</dbReference>
<evidence type="ECO:0000259" key="6">
    <source>
        <dbReference type="Pfam" id="PF01551"/>
    </source>
</evidence>
<dbReference type="AlphaFoldDB" id="A0A0M2P0Z1"/>
<evidence type="ECO:0000256" key="5">
    <source>
        <dbReference type="ARBA" id="ARBA00023049"/>
    </source>
</evidence>
<sequence>MMIEINAQVILEKIEKSDSEWLYNQFSDYFQEISSFHELERLLKSYNTIRHKNILYKHIHLNYKEEYIWLDVKQTSSISVTLNKYHEIIGFVLMPINLVNRHKETKLRYTIPVLNSWFVYAGGENELLNHHYAYKNQSHALDLIFVKNHLTYQGNPNSYESYYSYGQSVIAPANGVVIDIVDGIPDAPPGENNMKHPEGNYIIIKHASKEYSMIAHLKPDAFEVNVGDYIRRGQLIARVGNSGNSMEPHIHFQIMNQSNPQFAKTYKIRLLDNVLPEKGDMVSYSGDSIIIENQFDLARRCKQLSSNIRHIFKN</sequence>
<keyword evidence="5" id="KW-0645">Protease</keyword>
<comment type="cofactor">
    <cofactor evidence="2">
        <name>Zn(2+)</name>
        <dbReference type="ChEBI" id="CHEBI:29105"/>
    </cofactor>
</comment>
<name>A0A0M2P0Z1_STACC</name>
<gene>
    <name evidence="7" type="ORF">UF66_2441</name>
</gene>
<dbReference type="PANTHER" id="PTHR21666">
    <property type="entry name" value="PEPTIDASE-RELATED"/>
    <property type="match status" value="1"/>
</dbReference>
<dbReference type="RefSeq" id="WP_019469284.1">
    <property type="nucleotide sequence ID" value="NZ_LAKJ01000008.1"/>
</dbReference>
<protein>
    <recommendedName>
        <fullName evidence="4">lysostaphin</fullName>
        <ecNumber evidence="4">3.4.24.75</ecNumber>
    </recommendedName>
</protein>
<feature type="domain" description="M23ase beta-sheet core" evidence="6">
    <location>
        <begin position="164"/>
        <end position="260"/>
    </location>
</feature>
<proteinExistence type="inferred from homology"/>
<dbReference type="PATRIC" id="fig|74704.6.peg.2541"/>
<accession>A0A0M2P0Z1</accession>
<dbReference type="EMBL" id="LAKJ01000008">
    <property type="protein sequence ID" value="KKI64489.1"/>
    <property type="molecule type" value="Genomic_DNA"/>
</dbReference>
<evidence type="ECO:0000313" key="7">
    <source>
        <dbReference type="EMBL" id="KKI64489.1"/>
    </source>
</evidence>
<keyword evidence="5" id="KW-0482">Metalloprotease</keyword>
<dbReference type="CDD" id="cd12797">
    <property type="entry name" value="M23_peptidase"/>
    <property type="match status" value="1"/>
</dbReference>
<dbReference type="PANTHER" id="PTHR21666:SF270">
    <property type="entry name" value="MUREIN HYDROLASE ACTIVATOR ENVC"/>
    <property type="match status" value="1"/>
</dbReference>
<comment type="caution">
    <text evidence="7">The sequence shown here is derived from an EMBL/GenBank/DDBJ whole genome shotgun (WGS) entry which is preliminary data.</text>
</comment>
<evidence type="ECO:0000256" key="2">
    <source>
        <dbReference type="ARBA" id="ARBA00001947"/>
    </source>
</evidence>
<evidence type="ECO:0000256" key="1">
    <source>
        <dbReference type="ARBA" id="ARBA00001667"/>
    </source>
</evidence>
<dbReference type="InterPro" id="IPR050570">
    <property type="entry name" value="Cell_wall_metabolism_enzyme"/>
</dbReference>
<dbReference type="Gene3D" id="2.70.70.10">
    <property type="entry name" value="Glucose Permease (Domain IIA)"/>
    <property type="match status" value="1"/>
</dbReference>
<reference evidence="7 8" key="1">
    <citation type="submission" date="2015-03" db="EMBL/GenBank/DDBJ databases">
        <title>Genome Assembly of Staphylococcus cohnii subsp. cohnii strain G22B2.</title>
        <authorList>
            <person name="Nair G."/>
            <person name="Kaur G."/>
            <person name="Khatri I."/>
            <person name="Singh N.K."/>
            <person name="Sathyabama S."/>
            <person name="Maurya S.K."/>
            <person name="Subramanian S."/>
            <person name="Agrewala J.N."/>
            <person name="Mayilraj S."/>
        </authorList>
    </citation>
    <scope>NUCLEOTIDE SEQUENCE [LARGE SCALE GENOMIC DNA]</scope>
    <source>
        <strain evidence="7 8">G22B2</strain>
    </source>
</reference>
<dbReference type="InterPro" id="IPR016047">
    <property type="entry name" value="M23ase_b-sheet_dom"/>
</dbReference>
<dbReference type="GO" id="GO:0006508">
    <property type="term" value="P:proteolysis"/>
    <property type="evidence" value="ECO:0007669"/>
    <property type="project" value="UniProtKB-KW"/>
</dbReference>
<keyword evidence="5" id="KW-0378">Hydrolase</keyword>